<dbReference type="InterPro" id="IPR046348">
    <property type="entry name" value="SIS_dom_sf"/>
</dbReference>
<keyword evidence="1" id="KW-0677">Repeat</keyword>
<evidence type="ECO:0000259" key="2">
    <source>
        <dbReference type="PROSITE" id="PS51464"/>
    </source>
</evidence>
<feature type="domain" description="SIS" evidence="2">
    <location>
        <begin position="19"/>
        <end position="176"/>
    </location>
</feature>
<sequence length="308" mass="32130">MSESFVAAEIASQPACWRRAAEIGAGGLGVEAGERVAVVGCGTSWFMAMAYAALREGAGHGVTDAFAASEAPLGRDYDRRDYDRRDYYRRDYDRVVAISRSGTTTEVVDLLRGHAGRAATTVVTGVAGSPVTEVADTAVVLEFADERSVVQTRFATSTLALLRASLGEDLGAPAADCARVLELPVAGLAAAEQITFLGRGWTVGLAAEAALKLREAAGAWTESYPAMEYRHGPISIARPGRATWMFGPAPDGLADEVTALGADFVSTGVDPMAQLVLAQRVAVAMAAARGLDPDNPRGLSRSVILAGA</sequence>
<dbReference type="EC" id="3.5.-.-" evidence="3"/>
<name>A0ABW0ESF0_9PSEU</name>
<dbReference type="Gene3D" id="3.40.50.10490">
    <property type="entry name" value="Glucose-6-phosphate isomerase like protein, domain 1"/>
    <property type="match status" value="3"/>
</dbReference>
<gene>
    <name evidence="3" type="ORF">ACFPM7_17980</name>
</gene>
<accession>A0ABW0ESF0</accession>
<dbReference type="RefSeq" id="WP_378248795.1">
    <property type="nucleotide sequence ID" value="NZ_JBHSKF010000009.1"/>
</dbReference>
<reference evidence="4" key="1">
    <citation type="journal article" date="2019" name="Int. J. Syst. Evol. Microbiol.">
        <title>The Global Catalogue of Microorganisms (GCM) 10K type strain sequencing project: providing services to taxonomists for standard genome sequencing and annotation.</title>
        <authorList>
            <consortium name="The Broad Institute Genomics Platform"/>
            <consortium name="The Broad Institute Genome Sequencing Center for Infectious Disease"/>
            <person name="Wu L."/>
            <person name="Ma J."/>
        </authorList>
    </citation>
    <scope>NUCLEOTIDE SEQUENCE [LARGE SCALE GENOMIC DNA]</scope>
    <source>
        <strain evidence="4">CCUG 59778</strain>
    </source>
</reference>
<dbReference type="InterPro" id="IPR035466">
    <property type="entry name" value="GlmS/AgaS_SIS"/>
</dbReference>
<dbReference type="InterPro" id="IPR001347">
    <property type="entry name" value="SIS_dom"/>
</dbReference>
<dbReference type="EMBL" id="JBHSKF010000009">
    <property type="protein sequence ID" value="MFC5288945.1"/>
    <property type="molecule type" value="Genomic_DNA"/>
</dbReference>
<organism evidence="3 4">
    <name type="scientific">Actinokineospora guangxiensis</name>
    <dbReference type="NCBI Taxonomy" id="1490288"/>
    <lineage>
        <taxon>Bacteria</taxon>
        <taxon>Bacillati</taxon>
        <taxon>Actinomycetota</taxon>
        <taxon>Actinomycetes</taxon>
        <taxon>Pseudonocardiales</taxon>
        <taxon>Pseudonocardiaceae</taxon>
        <taxon>Actinokineospora</taxon>
    </lineage>
</organism>
<evidence type="ECO:0000313" key="3">
    <source>
        <dbReference type="EMBL" id="MFC5288945.1"/>
    </source>
</evidence>
<dbReference type="CDD" id="cd05008">
    <property type="entry name" value="SIS_GlmS_GlmD_1"/>
    <property type="match status" value="1"/>
</dbReference>
<evidence type="ECO:0000256" key="1">
    <source>
        <dbReference type="ARBA" id="ARBA00022737"/>
    </source>
</evidence>
<dbReference type="PROSITE" id="PS51464">
    <property type="entry name" value="SIS"/>
    <property type="match status" value="1"/>
</dbReference>
<dbReference type="PANTHER" id="PTHR10937">
    <property type="entry name" value="GLUCOSAMINE--FRUCTOSE-6-PHOSPHATE AMINOTRANSFERASE, ISOMERIZING"/>
    <property type="match status" value="1"/>
</dbReference>
<proteinExistence type="predicted"/>
<dbReference type="GO" id="GO:0016787">
    <property type="term" value="F:hydrolase activity"/>
    <property type="evidence" value="ECO:0007669"/>
    <property type="project" value="UniProtKB-KW"/>
</dbReference>
<evidence type="ECO:0000313" key="4">
    <source>
        <dbReference type="Proteomes" id="UP001596157"/>
    </source>
</evidence>
<keyword evidence="3" id="KW-0378">Hydrolase</keyword>
<dbReference type="SUPFAM" id="SSF53697">
    <property type="entry name" value="SIS domain"/>
    <property type="match status" value="1"/>
</dbReference>
<dbReference type="Proteomes" id="UP001596157">
    <property type="component" value="Unassembled WGS sequence"/>
</dbReference>
<comment type="caution">
    <text evidence="3">The sequence shown here is derived from an EMBL/GenBank/DDBJ whole genome shotgun (WGS) entry which is preliminary data.</text>
</comment>
<protein>
    <submittedName>
        <fullName evidence="3">SIS domain-containing protein</fullName>
        <ecNumber evidence="3">3.5.-.-</ecNumber>
    </submittedName>
</protein>
<keyword evidence="4" id="KW-1185">Reference proteome</keyword>